<feature type="compositionally biased region" description="Acidic residues" evidence="1">
    <location>
        <begin position="368"/>
        <end position="382"/>
    </location>
</feature>
<proteinExistence type="predicted"/>
<evidence type="ECO:0000256" key="1">
    <source>
        <dbReference type="SAM" id="MobiDB-lite"/>
    </source>
</evidence>
<feature type="region of interest" description="Disordered" evidence="1">
    <location>
        <begin position="44"/>
        <end position="71"/>
    </location>
</feature>
<feature type="compositionally biased region" description="Basic residues" evidence="1">
    <location>
        <begin position="138"/>
        <end position="150"/>
    </location>
</feature>
<organism evidence="2 3">
    <name type="scientific">Orchesella dallaii</name>
    <dbReference type="NCBI Taxonomy" id="48710"/>
    <lineage>
        <taxon>Eukaryota</taxon>
        <taxon>Metazoa</taxon>
        <taxon>Ecdysozoa</taxon>
        <taxon>Arthropoda</taxon>
        <taxon>Hexapoda</taxon>
        <taxon>Collembola</taxon>
        <taxon>Entomobryomorpha</taxon>
        <taxon>Entomobryoidea</taxon>
        <taxon>Orchesellidae</taxon>
        <taxon>Orchesellinae</taxon>
        <taxon>Orchesella</taxon>
    </lineage>
</organism>
<feature type="compositionally biased region" description="Basic and acidic residues" evidence="1">
    <location>
        <begin position="51"/>
        <end position="63"/>
    </location>
</feature>
<evidence type="ECO:0000313" key="2">
    <source>
        <dbReference type="EMBL" id="CAL8143841.1"/>
    </source>
</evidence>
<feature type="compositionally biased region" description="Polar residues" evidence="1">
    <location>
        <begin position="284"/>
        <end position="308"/>
    </location>
</feature>
<feature type="compositionally biased region" description="Acidic residues" evidence="1">
    <location>
        <begin position="228"/>
        <end position="241"/>
    </location>
</feature>
<gene>
    <name evidence="2" type="ORF">ODALV1_LOCUS29948</name>
</gene>
<feature type="compositionally biased region" description="Polar residues" evidence="1">
    <location>
        <begin position="754"/>
        <end position="763"/>
    </location>
</feature>
<accession>A0ABP1S5Z6</accession>
<feature type="compositionally biased region" description="Basic and acidic residues" evidence="1">
    <location>
        <begin position="408"/>
        <end position="419"/>
    </location>
</feature>
<evidence type="ECO:0000313" key="3">
    <source>
        <dbReference type="Proteomes" id="UP001642540"/>
    </source>
</evidence>
<feature type="region of interest" description="Disordered" evidence="1">
    <location>
        <begin position="1"/>
        <end position="31"/>
    </location>
</feature>
<name>A0ABP1S5Z6_9HEXA</name>
<dbReference type="EMBL" id="CAXLJM020000160">
    <property type="protein sequence ID" value="CAL8143841.1"/>
    <property type="molecule type" value="Genomic_DNA"/>
</dbReference>
<comment type="caution">
    <text evidence="2">The sequence shown here is derived from an EMBL/GenBank/DDBJ whole genome shotgun (WGS) entry which is preliminary data.</text>
</comment>
<feature type="region of interest" description="Disordered" evidence="1">
    <location>
        <begin position="284"/>
        <end position="419"/>
    </location>
</feature>
<feature type="compositionally biased region" description="Basic and acidic residues" evidence="1">
    <location>
        <begin position="385"/>
        <end position="399"/>
    </location>
</feature>
<feature type="compositionally biased region" description="Polar residues" evidence="1">
    <location>
        <begin position="151"/>
        <end position="169"/>
    </location>
</feature>
<feature type="compositionally biased region" description="Low complexity" evidence="1">
    <location>
        <begin position="309"/>
        <end position="338"/>
    </location>
</feature>
<feature type="region of interest" description="Disordered" evidence="1">
    <location>
        <begin position="227"/>
        <end position="256"/>
    </location>
</feature>
<feature type="region of interest" description="Disordered" evidence="1">
    <location>
        <begin position="750"/>
        <end position="770"/>
    </location>
</feature>
<feature type="compositionally biased region" description="Polar residues" evidence="1">
    <location>
        <begin position="1"/>
        <end position="17"/>
    </location>
</feature>
<keyword evidence="3" id="KW-1185">Reference proteome</keyword>
<reference evidence="2 3" key="1">
    <citation type="submission" date="2024-08" db="EMBL/GenBank/DDBJ databases">
        <authorList>
            <person name="Cucini C."/>
            <person name="Frati F."/>
        </authorList>
    </citation>
    <scope>NUCLEOTIDE SEQUENCE [LARGE SCALE GENOMIC DNA]</scope>
</reference>
<sequence>MGQHASSSSSPPLNQTEAIDRKPKPTCQRHNIFPRSFKRLLARHRRHKGKHTETETKRFHGEGNENLSSNANVIPPAVPNSISRLFIAFPSSSSSKKISKHSFVSLALSKLACFAQMSKENMVENKGMTKTKLIQKLSFHKTTKKKKKTKPASSSLSSQTDSKPDGNNNKAKKGVDLLELSRYDSKLREQLLRKLLSPSKNAPQAPEEIYKRNLKRFERILTITTNTSDDDTETDSLSEVEDASKSSTGGYSKMGITKGLPRIITTSKNRVEVDVHFMDWIKSRVSSKSKQDQNGNPTTTASSGTMANKTTSFSKKPSTSKFGTGKTSLARSGKSSSNRTRKKTKSSWSKSSASKPYYVGQTLVQSDSDSDESSEEEEDSPADENNNKISDKGQHEKNRSSRTQVMDMEPRRFYRESRNSSDPMFVKKGCCAGKGHRIGGAGGAPPVYLDYGGGIAGGSSVGARKRAHQDPVMERLKNVDVVEELTYMVPNPCGCGEESDEDDCEYYAVCDSCGEMEPLPEELKKQFTKKGKKEDTTPVTYSRRQRFNFKQNNGEGDEDGPPFRYGGGQGPSCRCNCCVAGLRRNQNCQCKCCQMMGTLRRCNSFDETPVGKNPQIRLIPYPEEIRKKKIEECMKVVPEASGMYKFEKKDKEFELQVPRTPTPIILEVPVPRRLARNELQSIVRGMANKKFGVQCPPTPVEAEPLFLPPIYGQCNPCCNPCCAPGTNQQQNPGTATTTNTGYTSGGYTYSGATQNSSYPSPSKVTDGKETSLDTAIKGVVVKNNALQRKGSSSTSLPSS</sequence>
<protein>
    <submittedName>
        <fullName evidence="2">Uncharacterized protein</fullName>
    </submittedName>
</protein>
<dbReference type="Proteomes" id="UP001642540">
    <property type="component" value="Unassembled WGS sequence"/>
</dbReference>
<feature type="compositionally biased region" description="Low complexity" evidence="1">
    <location>
        <begin position="346"/>
        <end position="355"/>
    </location>
</feature>
<feature type="region of interest" description="Disordered" evidence="1">
    <location>
        <begin position="136"/>
        <end position="174"/>
    </location>
</feature>